<proteinExistence type="predicted"/>
<evidence type="ECO:0000313" key="1">
    <source>
        <dbReference type="EMBL" id="OAD20528.1"/>
    </source>
</evidence>
<evidence type="ECO:0000313" key="2">
    <source>
        <dbReference type="Proteomes" id="UP000076962"/>
    </source>
</evidence>
<gene>
    <name evidence="1" type="ORF">THIOM_003763</name>
</gene>
<reference evidence="1 2" key="1">
    <citation type="submission" date="2016-05" db="EMBL/GenBank/DDBJ databases">
        <title>Single-cell genome of chain-forming Candidatus Thiomargarita nelsonii and comparison to other large sulfur-oxidizing bacteria.</title>
        <authorList>
            <person name="Winkel M."/>
            <person name="Salman V."/>
            <person name="Woyke T."/>
            <person name="Schulz-Vogt H."/>
            <person name="Richter M."/>
            <person name="Flood B."/>
            <person name="Bailey J."/>
            <person name="Amann R."/>
            <person name="Mussmann M."/>
        </authorList>
    </citation>
    <scope>NUCLEOTIDE SEQUENCE [LARGE SCALE GENOMIC DNA]</scope>
    <source>
        <strain evidence="1 2">THI036</strain>
    </source>
</reference>
<dbReference type="Proteomes" id="UP000076962">
    <property type="component" value="Unassembled WGS sequence"/>
</dbReference>
<sequence>MDDANHIGFSHALVQFGNGCFYSIQFLPFHRATGIYDKNIVSGRFLSRRNIG</sequence>
<keyword evidence="2" id="KW-1185">Reference proteome</keyword>
<organism evidence="1 2">
    <name type="scientific">Candidatus Thiomargarita nelsonii</name>
    <dbReference type="NCBI Taxonomy" id="1003181"/>
    <lineage>
        <taxon>Bacteria</taxon>
        <taxon>Pseudomonadati</taxon>
        <taxon>Pseudomonadota</taxon>
        <taxon>Gammaproteobacteria</taxon>
        <taxon>Thiotrichales</taxon>
        <taxon>Thiotrichaceae</taxon>
        <taxon>Thiomargarita</taxon>
    </lineage>
</organism>
<comment type="caution">
    <text evidence="1">The sequence shown here is derived from an EMBL/GenBank/DDBJ whole genome shotgun (WGS) entry which is preliminary data.</text>
</comment>
<dbReference type="AlphaFoldDB" id="A0A176RXV2"/>
<protein>
    <submittedName>
        <fullName evidence="1">Uncharacterized protein</fullName>
    </submittedName>
</protein>
<name>A0A176RXV2_9GAMM</name>
<accession>A0A176RXV2</accession>
<dbReference type="EMBL" id="LUTY01002304">
    <property type="protein sequence ID" value="OAD20528.1"/>
    <property type="molecule type" value="Genomic_DNA"/>
</dbReference>